<dbReference type="InterPro" id="IPR036163">
    <property type="entry name" value="HMA_dom_sf"/>
</dbReference>
<dbReference type="EMBL" id="JBHUMX010000035">
    <property type="protein sequence ID" value="MFD2629031.1"/>
    <property type="molecule type" value="Genomic_DNA"/>
</dbReference>
<sequence>MQTTLEVQGMTGEKCEEKVKHALESLNGVTGVEVHVNTGTVDVIYDNVEVTIADMRHAIEAEGYRVVA</sequence>
<gene>
    <name evidence="2" type="ORF">ACFSUN_09600</name>
</gene>
<dbReference type="InterPro" id="IPR006121">
    <property type="entry name" value="HMA_dom"/>
</dbReference>
<dbReference type="PROSITE" id="PS50846">
    <property type="entry name" value="HMA_2"/>
    <property type="match status" value="1"/>
</dbReference>
<keyword evidence="3" id="KW-1185">Reference proteome</keyword>
<organism evidence="2 3">
    <name type="scientific">Oceanobacillus kapialis</name>
    <dbReference type="NCBI Taxonomy" id="481353"/>
    <lineage>
        <taxon>Bacteria</taxon>
        <taxon>Bacillati</taxon>
        <taxon>Bacillota</taxon>
        <taxon>Bacilli</taxon>
        <taxon>Bacillales</taxon>
        <taxon>Bacillaceae</taxon>
        <taxon>Oceanobacillus</taxon>
    </lineage>
</organism>
<dbReference type="Pfam" id="PF00403">
    <property type="entry name" value="HMA"/>
    <property type="match status" value="1"/>
</dbReference>
<dbReference type="RefSeq" id="WP_379561804.1">
    <property type="nucleotide sequence ID" value="NZ_CP085256.1"/>
</dbReference>
<dbReference type="CDD" id="cd00371">
    <property type="entry name" value="HMA"/>
    <property type="match status" value="1"/>
</dbReference>
<evidence type="ECO:0000259" key="1">
    <source>
        <dbReference type="PROSITE" id="PS50846"/>
    </source>
</evidence>
<evidence type="ECO:0000313" key="3">
    <source>
        <dbReference type="Proteomes" id="UP001597451"/>
    </source>
</evidence>
<proteinExistence type="predicted"/>
<comment type="caution">
    <text evidence="2">The sequence shown here is derived from an EMBL/GenBank/DDBJ whole genome shotgun (WGS) entry which is preliminary data.</text>
</comment>
<protein>
    <submittedName>
        <fullName evidence="2">Cation transporter</fullName>
    </submittedName>
</protein>
<feature type="domain" description="HMA" evidence="1">
    <location>
        <begin position="1"/>
        <end position="67"/>
    </location>
</feature>
<reference evidence="3" key="1">
    <citation type="journal article" date="2019" name="Int. J. Syst. Evol. Microbiol.">
        <title>The Global Catalogue of Microorganisms (GCM) 10K type strain sequencing project: providing services to taxonomists for standard genome sequencing and annotation.</title>
        <authorList>
            <consortium name="The Broad Institute Genomics Platform"/>
            <consortium name="The Broad Institute Genome Sequencing Center for Infectious Disease"/>
            <person name="Wu L."/>
            <person name="Ma J."/>
        </authorList>
    </citation>
    <scope>NUCLEOTIDE SEQUENCE [LARGE SCALE GENOMIC DNA]</scope>
    <source>
        <strain evidence="3">TISTR 1858</strain>
    </source>
</reference>
<evidence type="ECO:0000313" key="2">
    <source>
        <dbReference type="EMBL" id="MFD2629031.1"/>
    </source>
</evidence>
<dbReference type="Gene3D" id="3.30.70.100">
    <property type="match status" value="1"/>
</dbReference>
<name>A0ABW5Q0B9_9BACI</name>
<accession>A0ABW5Q0B9</accession>
<dbReference type="SUPFAM" id="SSF55008">
    <property type="entry name" value="HMA, heavy metal-associated domain"/>
    <property type="match status" value="1"/>
</dbReference>
<dbReference type="Proteomes" id="UP001597451">
    <property type="component" value="Unassembled WGS sequence"/>
</dbReference>